<evidence type="ECO:0000313" key="2">
    <source>
        <dbReference type="Proteomes" id="UP000424468"/>
    </source>
</evidence>
<proteinExistence type="predicted"/>
<dbReference type="EMBL" id="CP046276">
    <property type="protein sequence ID" value="QGS52222.1"/>
    <property type="molecule type" value="Genomic_DNA"/>
</dbReference>
<dbReference type="OrthoDB" id="390385at2"/>
<organism evidence="1 2">
    <name type="scientific">Spiroplasma tabanidicola</name>
    <dbReference type="NCBI Taxonomy" id="324079"/>
    <lineage>
        <taxon>Bacteria</taxon>
        <taxon>Bacillati</taxon>
        <taxon>Mycoplasmatota</taxon>
        <taxon>Mollicutes</taxon>
        <taxon>Entomoplasmatales</taxon>
        <taxon>Spiroplasmataceae</taxon>
        <taxon>Spiroplasma</taxon>
    </lineage>
</organism>
<evidence type="ECO:0000313" key="1">
    <source>
        <dbReference type="EMBL" id="QGS52222.1"/>
    </source>
</evidence>
<protein>
    <submittedName>
        <fullName evidence="1">Uncharacterized protein</fullName>
    </submittedName>
</protein>
<keyword evidence="2" id="KW-1185">Reference proteome</keyword>
<dbReference type="KEGG" id="stab:STABA_v1c08670"/>
<dbReference type="AlphaFoldDB" id="A0A6I6CDM9"/>
<dbReference type="RefSeq" id="WP_156006963.1">
    <property type="nucleotide sequence ID" value="NZ_CP046276.1"/>
</dbReference>
<sequence>MYYILCLKDNIYYILDQNRFFCGVYNNYQSAFMVCQQLNRGMLPMTNPYFNPYYQNSFFGQQAPLINNSLYNNMNQMNGLPQNLMEPDIFSQNSSLQYQGNYPYMNSFNKEVFKPNTQQNQKDNSADFINKSDLVNNDQKYKTNNNINDNISFNINANENKNENNLIKESQKTTLTNQENSTKSLNNIQNEESEINDNLELNKESDNDKVVIIDKSIVNKYEYDDETIYDEPIEVEKELVFQDGEDNIEDWNINTKKVKSFIDKFS</sequence>
<name>A0A6I6CDM9_9MOLU</name>
<dbReference type="Proteomes" id="UP000424468">
    <property type="component" value="Chromosome"/>
</dbReference>
<reference evidence="1 2" key="1">
    <citation type="submission" date="2019-11" db="EMBL/GenBank/DDBJ databases">
        <title>Complete genome sequence of Spiroplasma tabanidicola TAUS-1 (DSM 22603).</title>
        <authorList>
            <person name="Huang C.-T."/>
            <person name="Lin Y.-C."/>
            <person name="Kuo C.-H."/>
        </authorList>
    </citation>
    <scope>NUCLEOTIDE SEQUENCE [LARGE SCALE GENOMIC DNA]</scope>
    <source>
        <strain evidence="1 2">TAUS-1</strain>
    </source>
</reference>
<gene>
    <name evidence="1" type="ORF">STABA_v1c08670</name>
</gene>
<accession>A0A6I6CDM9</accession>